<dbReference type="Proteomes" id="UP000196594">
    <property type="component" value="Unassembled WGS sequence"/>
</dbReference>
<name>A0ABX3ZLK2_9BACL</name>
<keyword evidence="1" id="KW-0472">Membrane</keyword>
<feature type="transmembrane region" description="Helical" evidence="1">
    <location>
        <begin position="132"/>
        <end position="157"/>
    </location>
</feature>
<accession>A0ABX3ZLK2</accession>
<keyword evidence="3" id="KW-1185">Reference proteome</keyword>
<evidence type="ECO:0008006" key="4">
    <source>
        <dbReference type="Google" id="ProtNLM"/>
    </source>
</evidence>
<comment type="caution">
    <text evidence="2">The sequence shown here is derived from an EMBL/GenBank/DDBJ whole genome shotgun (WGS) entry which is preliminary data.</text>
</comment>
<evidence type="ECO:0000313" key="3">
    <source>
        <dbReference type="Proteomes" id="UP000196594"/>
    </source>
</evidence>
<feature type="transmembrane region" description="Helical" evidence="1">
    <location>
        <begin position="239"/>
        <end position="261"/>
    </location>
</feature>
<feature type="transmembrane region" description="Helical" evidence="1">
    <location>
        <begin position="178"/>
        <end position="198"/>
    </location>
</feature>
<protein>
    <recommendedName>
        <fullName evidence="4">Nucleoside transporter/FeoB GTPase Gate domain-containing protein</fullName>
    </recommendedName>
</protein>
<gene>
    <name evidence="2" type="ORF">CBM15_01635</name>
</gene>
<reference evidence="2 3" key="1">
    <citation type="journal article" date="2017" name="Int. J. Syst. Evol. Microbiol.">
        <title>Solibacillus kalamii sp. nov., isolated from a high-efficiency particulate arrestance filter system used in the International Space Station.</title>
        <authorList>
            <person name="Checinska Sielaff A."/>
            <person name="Kumar R.M."/>
            <person name="Pal D."/>
            <person name="Mayilraj S."/>
            <person name="Venkateswaran K."/>
        </authorList>
    </citation>
    <scope>NUCLEOTIDE SEQUENCE [LARGE SCALE GENOMIC DNA]</scope>
    <source>
        <strain evidence="2 3">ISSFR-015</strain>
    </source>
</reference>
<feature type="transmembrane region" description="Helical" evidence="1">
    <location>
        <begin position="101"/>
        <end position="120"/>
    </location>
</feature>
<evidence type="ECO:0000313" key="2">
    <source>
        <dbReference type="EMBL" id="OUZ40594.1"/>
    </source>
</evidence>
<evidence type="ECO:0000256" key="1">
    <source>
        <dbReference type="SAM" id="Phobius"/>
    </source>
</evidence>
<feature type="transmembrane region" description="Helical" evidence="1">
    <location>
        <begin position="38"/>
        <end position="54"/>
    </location>
</feature>
<proteinExistence type="predicted"/>
<feature type="transmembrane region" description="Helical" evidence="1">
    <location>
        <begin position="273"/>
        <end position="291"/>
    </location>
</feature>
<sequence>MKNIWTILLCITLISLLLFFPEMTHVGADIGVSLFMEALFPYLLPYLVLTTWLLKLTHSYNSAPFIVFLQTYGISAVGGYPTGAATITQLVKRNSITKQQAAYLLGICHCPSPLFLFGFVGSDLLNSTTFSWQYLILLHSFSFILLVAVYLICPPLSKEVHKAPKDPTPFTSSIKESAPTILIVATTIIFFTTIYQVFLHSVEVVFESIPTYLEIGIASFLEVTNGLHLLHQQLYGDMLIFFTVVFLTTQSLSIHLQVIVIARSANIAIRPYIFTRIVYSIVIPILFFLLFL</sequence>
<organism evidence="2 3">
    <name type="scientific">Solibacillus kalamii</name>
    <dbReference type="NCBI Taxonomy" id="1748298"/>
    <lineage>
        <taxon>Bacteria</taxon>
        <taxon>Bacillati</taxon>
        <taxon>Bacillota</taxon>
        <taxon>Bacilli</taxon>
        <taxon>Bacillales</taxon>
        <taxon>Caryophanaceae</taxon>
        <taxon>Solibacillus</taxon>
    </lineage>
</organism>
<keyword evidence="1" id="KW-0812">Transmembrane</keyword>
<keyword evidence="1" id="KW-1133">Transmembrane helix</keyword>
<dbReference type="RefSeq" id="WP_087615490.1">
    <property type="nucleotide sequence ID" value="NZ_JAFBEY010000002.1"/>
</dbReference>
<dbReference type="EMBL" id="NHNT01000001">
    <property type="protein sequence ID" value="OUZ40594.1"/>
    <property type="molecule type" value="Genomic_DNA"/>
</dbReference>